<dbReference type="Pfam" id="PF00294">
    <property type="entry name" value="PfkB"/>
    <property type="match status" value="1"/>
</dbReference>
<accession>A2YYA2</accession>
<dbReference type="PANTHER" id="PTHR42774:SF3">
    <property type="entry name" value="KETOHEXOKINASE"/>
    <property type="match status" value="1"/>
</dbReference>
<dbReference type="Proteomes" id="UP000007015">
    <property type="component" value="Chromosome 8"/>
</dbReference>
<reference evidence="5 6" key="1">
    <citation type="journal article" date="2005" name="PLoS Biol.">
        <title>The genomes of Oryza sativa: a history of duplications.</title>
        <authorList>
            <person name="Yu J."/>
            <person name="Wang J."/>
            <person name="Lin W."/>
            <person name="Li S."/>
            <person name="Li H."/>
            <person name="Zhou J."/>
            <person name="Ni P."/>
            <person name="Dong W."/>
            <person name="Hu S."/>
            <person name="Zeng C."/>
            <person name="Zhang J."/>
            <person name="Zhang Y."/>
            <person name="Li R."/>
            <person name="Xu Z."/>
            <person name="Li S."/>
            <person name="Li X."/>
            <person name="Zheng H."/>
            <person name="Cong L."/>
            <person name="Lin L."/>
            <person name="Yin J."/>
            <person name="Geng J."/>
            <person name="Li G."/>
            <person name="Shi J."/>
            <person name="Liu J."/>
            <person name="Lv H."/>
            <person name="Li J."/>
            <person name="Wang J."/>
            <person name="Deng Y."/>
            <person name="Ran L."/>
            <person name="Shi X."/>
            <person name="Wang X."/>
            <person name="Wu Q."/>
            <person name="Li C."/>
            <person name="Ren X."/>
            <person name="Wang J."/>
            <person name="Wang X."/>
            <person name="Li D."/>
            <person name="Liu D."/>
            <person name="Zhang X."/>
            <person name="Ji Z."/>
            <person name="Zhao W."/>
            <person name="Sun Y."/>
            <person name="Zhang Z."/>
            <person name="Bao J."/>
            <person name="Han Y."/>
            <person name="Dong L."/>
            <person name="Ji J."/>
            <person name="Chen P."/>
            <person name="Wu S."/>
            <person name="Liu J."/>
            <person name="Xiao Y."/>
            <person name="Bu D."/>
            <person name="Tan J."/>
            <person name="Yang L."/>
            <person name="Ye C."/>
            <person name="Zhang J."/>
            <person name="Xu J."/>
            <person name="Zhou Y."/>
            <person name="Yu Y."/>
            <person name="Zhang B."/>
            <person name="Zhuang S."/>
            <person name="Wei H."/>
            <person name="Liu B."/>
            <person name="Lei M."/>
            <person name="Yu H."/>
            <person name="Li Y."/>
            <person name="Xu H."/>
            <person name="Wei S."/>
            <person name="He X."/>
            <person name="Fang L."/>
            <person name="Zhang Z."/>
            <person name="Zhang Y."/>
            <person name="Huang X."/>
            <person name="Su Z."/>
            <person name="Tong W."/>
            <person name="Li J."/>
            <person name="Tong Z."/>
            <person name="Li S."/>
            <person name="Ye J."/>
            <person name="Wang L."/>
            <person name="Fang L."/>
            <person name="Lei T."/>
            <person name="Chen C."/>
            <person name="Chen H."/>
            <person name="Xu Z."/>
            <person name="Li H."/>
            <person name="Huang H."/>
            <person name="Zhang F."/>
            <person name="Xu H."/>
            <person name="Li N."/>
            <person name="Zhao C."/>
            <person name="Li S."/>
            <person name="Dong L."/>
            <person name="Huang Y."/>
            <person name="Li L."/>
            <person name="Xi Y."/>
            <person name="Qi Q."/>
            <person name="Li W."/>
            <person name="Zhang B."/>
            <person name="Hu W."/>
            <person name="Zhang Y."/>
            <person name="Tian X."/>
            <person name="Jiao Y."/>
            <person name="Liang X."/>
            <person name="Jin J."/>
            <person name="Gao L."/>
            <person name="Zheng W."/>
            <person name="Hao B."/>
            <person name="Liu S."/>
            <person name="Wang W."/>
            <person name="Yuan L."/>
            <person name="Cao M."/>
            <person name="McDermott J."/>
            <person name="Samudrala R."/>
            <person name="Wang J."/>
            <person name="Wong G.K."/>
            <person name="Yang H."/>
        </authorList>
    </citation>
    <scope>NUCLEOTIDE SEQUENCE [LARGE SCALE GENOMIC DNA]</scope>
    <source>
        <strain evidence="6">cv. 93-11</strain>
    </source>
</reference>
<dbReference type="STRING" id="39946.A2YYA2"/>
<keyword evidence="1" id="KW-0808">Transferase</keyword>
<evidence type="ECO:0000256" key="3">
    <source>
        <dbReference type="SAM" id="MobiDB-lite"/>
    </source>
</evidence>
<evidence type="ECO:0000259" key="4">
    <source>
        <dbReference type="Pfam" id="PF00294"/>
    </source>
</evidence>
<organism evidence="5 6">
    <name type="scientific">Oryza sativa subsp. indica</name>
    <name type="common">Rice</name>
    <dbReference type="NCBI Taxonomy" id="39946"/>
    <lineage>
        <taxon>Eukaryota</taxon>
        <taxon>Viridiplantae</taxon>
        <taxon>Streptophyta</taxon>
        <taxon>Embryophyta</taxon>
        <taxon>Tracheophyta</taxon>
        <taxon>Spermatophyta</taxon>
        <taxon>Magnoliopsida</taxon>
        <taxon>Liliopsida</taxon>
        <taxon>Poales</taxon>
        <taxon>Poaceae</taxon>
        <taxon>BOP clade</taxon>
        <taxon>Oryzoideae</taxon>
        <taxon>Oryzeae</taxon>
        <taxon>Oryzinae</taxon>
        <taxon>Oryza</taxon>
        <taxon>Oryza sativa</taxon>
    </lineage>
</organism>
<dbReference type="Gene3D" id="3.40.1190.20">
    <property type="match status" value="1"/>
</dbReference>
<dbReference type="PANTHER" id="PTHR42774">
    <property type="entry name" value="PHOSPHOTRANSFERASE SYSTEM TRANSPORT PROTEIN"/>
    <property type="match status" value="1"/>
</dbReference>
<dbReference type="Gramene" id="BGIOSGA029220-TA">
    <property type="protein sequence ID" value="BGIOSGA029220-PA"/>
    <property type="gene ID" value="BGIOSGA029220"/>
</dbReference>
<dbReference type="InterPro" id="IPR052562">
    <property type="entry name" value="Ketohexokinase-related"/>
</dbReference>
<keyword evidence="2" id="KW-0418">Kinase</keyword>
<sequence>MAMTKRRCSWLPSSGARGRKKGEGGELAVAVVTFGLEPPLHRRANSAADASEAEEIDVESLLESLEKKEVLSSSMPKCIASKSNLRISADGIGSISGRLLLGTAEIIPSEELIDTTGAGDAFIGAVLYAFVSGPSKFGSVKSVVVNLAVAACGCRGLGARTALPHRTDPRLVAY</sequence>
<evidence type="ECO:0000256" key="1">
    <source>
        <dbReference type="ARBA" id="ARBA00022679"/>
    </source>
</evidence>
<feature type="domain" description="Carbohydrate kinase PfkB" evidence="4">
    <location>
        <begin position="105"/>
        <end position="163"/>
    </location>
</feature>
<evidence type="ECO:0000256" key="2">
    <source>
        <dbReference type="ARBA" id="ARBA00022777"/>
    </source>
</evidence>
<evidence type="ECO:0000313" key="6">
    <source>
        <dbReference type="Proteomes" id="UP000007015"/>
    </source>
</evidence>
<dbReference type="SUPFAM" id="SSF53613">
    <property type="entry name" value="Ribokinase-like"/>
    <property type="match status" value="1"/>
</dbReference>
<name>A2YYA2_ORYSI</name>
<gene>
    <name evidence="5" type="ORF">OsI_30328</name>
</gene>
<keyword evidence="6" id="KW-1185">Reference proteome</keyword>
<dbReference type="InterPro" id="IPR002173">
    <property type="entry name" value="Carboh/pur_kinase_PfkB_CS"/>
</dbReference>
<dbReference type="OMA" id="YMCIDIF"/>
<dbReference type="HOGENOM" id="CLU_145667_0_0_1"/>
<protein>
    <recommendedName>
        <fullName evidence="4">Carbohydrate kinase PfkB domain-containing protein</fullName>
    </recommendedName>
</protein>
<proteinExistence type="predicted"/>
<dbReference type="GO" id="GO:0016301">
    <property type="term" value="F:kinase activity"/>
    <property type="evidence" value="ECO:0007669"/>
    <property type="project" value="UniProtKB-KW"/>
</dbReference>
<evidence type="ECO:0000313" key="5">
    <source>
        <dbReference type="EMBL" id="EAZ08063.1"/>
    </source>
</evidence>
<dbReference type="EMBL" id="CM000133">
    <property type="protein sequence ID" value="EAZ08063.1"/>
    <property type="molecule type" value="Genomic_DNA"/>
</dbReference>
<dbReference type="AlphaFoldDB" id="A2YYA2"/>
<dbReference type="PROSITE" id="PS00584">
    <property type="entry name" value="PFKB_KINASES_2"/>
    <property type="match status" value="1"/>
</dbReference>
<feature type="region of interest" description="Disordered" evidence="3">
    <location>
        <begin position="1"/>
        <end position="22"/>
    </location>
</feature>
<dbReference type="InterPro" id="IPR029056">
    <property type="entry name" value="Ribokinase-like"/>
</dbReference>
<dbReference type="InterPro" id="IPR011611">
    <property type="entry name" value="PfkB_dom"/>
</dbReference>